<feature type="domain" description="AAA+ ATPase" evidence="3">
    <location>
        <begin position="205"/>
        <end position="337"/>
    </location>
</feature>
<dbReference type="Proteomes" id="UP001281410">
    <property type="component" value="Unassembled WGS sequence"/>
</dbReference>
<keyword evidence="5" id="KW-1185">Reference proteome</keyword>
<reference evidence="4" key="1">
    <citation type="journal article" date="2023" name="Plant J.">
        <title>Genome sequences and population genomics provide insights into the demographic history, inbreeding, and mutation load of two 'living fossil' tree species of Dipteronia.</title>
        <authorList>
            <person name="Feng Y."/>
            <person name="Comes H.P."/>
            <person name="Chen J."/>
            <person name="Zhu S."/>
            <person name="Lu R."/>
            <person name="Zhang X."/>
            <person name="Li P."/>
            <person name="Qiu J."/>
            <person name="Olsen K.M."/>
            <person name="Qiu Y."/>
        </authorList>
    </citation>
    <scope>NUCLEOTIDE SEQUENCE</scope>
    <source>
        <strain evidence="4">NBL</strain>
    </source>
</reference>
<dbReference type="PRINTS" id="PR00300">
    <property type="entry name" value="CLPPROTEASEA"/>
</dbReference>
<feature type="domain" description="AAA+ ATPase" evidence="3">
    <location>
        <begin position="47"/>
        <end position="185"/>
    </location>
</feature>
<dbReference type="InterPro" id="IPR003593">
    <property type="entry name" value="AAA+_ATPase"/>
</dbReference>
<gene>
    <name evidence="4" type="ORF">Dsin_031173</name>
</gene>
<dbReference type="PANTHER" id="PTHR11638">
    <property type="entry name" value="ATP-DEPENDENT CLP PROTEASE"/>
    <property type="match status" value="1"/>
</dbReference>
<evidence type="ECO:0000313" key="4">
    <source>
        <dbReference type="EMBL" id="KAK3183887.1"/>
    </source>
</evidence>
<protein>
    <recommendedName>
        <fullName evidence="3">AAA+ ATPase domain-containing protein</fullName>
    </recommendedName>
</protein>
<sequence>MKFRIAAIKIFRDFENNKHIIGQSEAIGAVSRVIRRAGIGLEDTNGPIGSFLFAGPLGVGKNLLAKSLAREYFGSKESIIKLNMNQYTEKDSVLVLTETVQNRPHSVILLQDIHKAHHNVLIEMIQVLRDGRITDNKGVTLSTSELKEIVETMVKDVCEKLIKTKNIKVTVTDKFKEKLGSKKQLEQSDVSFEELKVGIRDPNRPIGSFLFTGPSGVGKTGPANSLAVEYFGSIKDMIRFDMSEYMEYHMVSKLIGSPPGYYDHEDGGQLTNAIRKKPRSVILLDEIEKAHPDVLNIMLQVLDDDRLTDNNGKAADFKNTIIIMTSNTGSQVVAQEEGEAF</sequence>
<organism evidence="4 5">
    <name type="scientific">Dipteronia sinensis</name>
    <dbReference type="NCBI Taxonomy" id="43782"/>
    <lineage>
        <taxon>Eukaryota</taxon>
        <taxon>Viridiplantae</taxon>
        <taxon>Streptophyta</taxon>
        <taxon>Embryophyta</taxon>
        <taxon>Tracheophyta</taxon>
        <taxon>Spermatophyta</taxon>
        <taxon>Magnoliopsida</taxon>
        <taxon>eudicotyledons</taxon>
        <taxon>Gunneridae</taxon>
        <taxon>Pentapetalae</taxon>
        <taxon>rosids</taxon>
        <taxon>malvids</taxon>
        <taxon>Sapindales</taxon>
        <taxon>Sapindaceae</taxon>
        <taxon>Hippocastanoideae</taxon>
        <taxon>Acereae</taxon>
        <taxon>Dipteronia</taxon>
    </lineage>
</organism>
<keyword evidence="1" id="KW-0547">Nucleotide-binding</keyword>
<dbReference type="Gene3D" id="3.40.50.300">
    <property type="entry name" value="P-loop containing nucleotide triphosphate hydrolases"/>
    <property type="match status" value="2"/>
</dbReference>
<dbReference type="Pfam" id="PF07724">
    <property type="entry name" value="AAA_2"/>
    <property type="match status" value="3"/>
</dbReference>
<evidence type="ECO:0000313" key="5">
    <source>
        <dbReference type="Proteomes" id="UP001281410"/>
    </source>
</evidence>
<evidence type="ECO:0000256" key="2">
    <source>
        <dbReference type="ARBA" id="ARBA00022840"/>
    </source>
</evidence>
<keyword evidence="2" id="KW-0067">ATP-binding</keyword>
<dbReference type="GO" id="GO:0034605">
    <property type="term" value="P:cellular response to heat"/>
    <property type="evidence" value="ECO:0007669"/>
    <property type="project" value="TreeGrafter"/>
</dbReference>
<dbReference type="InterPro" id="IPR027417">
    <property type="entry name" value="P-loop_NTPase"/>
</dbReference>
<dbReference type="SMART" id="SM00382">
    <property type="entry name" value="AAA"/>
    <property type="match status" value="2"/>
</dbReference>
<accession>A0AAE0DS38</accession>
<evidence type="ECO:0000256" key="1">
    <source>
        <dbReference type="ARBA" id="ARBA00022741"/>
    </source>
</evidence>
<dbReference type="AlphaFoldDB" id="A0AAE0DS38"/>
<dbReference type="GO" id="GO:0005524">
    <property type="term" value="F:ATP binding"/>
    <property type="evidence" value="ECO:0007669"/>
    <property type="project" value="UniProtKB-KW"/>
</dbReference>
<dbReference type="InterPro" id="IPR050130">
    <property type="entry name" value="ClpA_ClpB"/>
</dbReference>
<dbReference type="SUPFAM" id="SSF52540">
    <property type="entry name" value="P-loop containing nucleoside triphosphate hydrolases"/>
    <property type="match status" value="2"/>
</dbReference>
<dbReference type="EMBL" id="JANJYJ010000010">
    <property type="protein sequence ID" value="KAK3183887.1"/>
    <property type="molecule type" value="Genomic_DNA"/>
</dbReference>
<dbReference type="GO" id="GO:0005737">
    <property type="term" value="C:cytoplasm"/>
    <property type="evidence" value="ECO:0007669"/>
    <property type="project" value="TreeGrafter"/>
</dbReference>
<proteinExistence type="predicted"/>
<evidence type="ECO:0000259" key="3">
    <source>
        <dbReference type="SMART" id="SM00382"/>
    </source>
</evidence>
<dbReference type="CDD" id="cd00009">
    <property type="entry name" value="AAA"/>
    <property type="match status" value="1"/>
</dbReference>
<dbReference type="InterPro" id="IPR001270">
    <property type="entry name" value="ClpA/B"/>
</dbReference>
<comment type="caution">
    <text evidence="4">The sequence shown here is derived from an EMBL/GenBank/DDBJ whole genome shotgun (WGS) entry which is preliminary data.</text>
</comment>
<dbReference type="CDD" id="cd19499">
    <property type="entry name" value="RecA-like_ClpB_Hsp104-like"/>
    <property type="match status" value="1"/>
</dbReference>
<dbReference type="InterPro" id="IPR003959">
    <property type="entry name" value="ATPase_AAA_core"/>
</dbReference>
<name>A0AAE0DS38_9ROSI</name>
<dbReference type="PANTHER" id="PTHR11638:SF189">
    <property type="entry name" value="CLP R DOMAIN-CONTAINING PROTEIN"/>
    <property type="match status" value="1"/>
</dbReference>
<dbReference type="GO" id="GO:0016887">
    <property type="term" value="F:ATP hydrolysis activity"/>
    <property type="evidence" value="ECO:0007669"/>
    <property type="project" value="InterPro"/>
</dbReference>